<reference evidence="5" key="1">
    <citation type="submission" date="2023-01" db="EMBL/GenBank/DDBJ databases">
        <title>Genome assembly of the deep-sea coral Lophelia pertusa.</title>
        <authorList>
            <person name="Herrera S."/>
            <person name="Cordes E."/>
        </authorList>
    </citation>
    <scope>NUCLEOTIDE SEQUENCE</scope>
    <source>
        <strain evidence="5">USNM1676648</strain>
        <tissue evidence="5">Polyp</tissue>
    </source>
</reference>
<comment type="caution">
    <text evidence="5">The sequence shown here is derived from an EMBL/GenBank/DDBJ whole genome shotgun (WGS) entry which is preliminary data.</text>
</comment>
<gene>
    <name evidence="5" type="primary">DDX60_8</name>
    <name evidence="5" type="ORF">OS493_003895</name>
</gene>
<feature type="domain" description="ATP-dependent RNA helicase DDX60 PIN-like" evidence="4">
    <location>
        <begin position="110"/>
        <end position="229"/>
    </location>
</feature>
<dbReference type="GO" id="GO:0003724">
    <property type="term" value="F:RNA helicase activity"/>
    <property type="evidence" value="ECO:0007669"/>
    <property type="project" value="UniProtKB-EC"/>
</dbReference>
<dbReference type="InterPro" id="IPR055124">
    <property type="entry name" value="PIN-like_DDX60"/>
</dbReference>
<evidence type="ECO:0000256" key="2">
    <source>
        <dbReference type="ARBA" id="ARBA00022806"/>
    </source>
</evidence>
<evidence type="ECO:0000313" key="5">
    <source>
        <dbReference type="EMBL" id="KAJ7386937.1"/>
    </source>
</evidence>
<dbReference type="PANTHER" id="PTHR44533">
    <property type="entry name" value="DEAD/H RNA HELICASE, PUTATIVE-RELATED"/>
    <property type="match status" value="1"/>
</dbReference>
<keyword evidence="2 5" id="KW-0347">Helicase</keyword>
<keyword evidence="1 5" id="KW-0378">Hydrolase</keyword>
<dbReference type="PANTHER" id="PTHR44533:SF4">
    <property type="entry name" value="DEAD_H RNA HELICASE, PUTATIVE-RELATED"/>
    <property type="match status" value="1"/>
</dbReference>
<feature type="compositionally biased region" description="Acidic residues" evidence="3">
    <location>
        <begin position="22"/>
        <end position="65"/>
    </location>
</feature>
<dbReference type="EMBL" id="MU825874">
    <property type="protein sequence ID" value="KAJ7386937.1"/>
    <property type="molecule type" value="Genomic_DNA"/>
</dbReference>
<accession>A0A9X0D4F0</accession>
<dbReference type="InterPro" id="IPR052431">
    <property type="entry name" value="SKI2_subfamily_helicases"/>
</dbReference>
<feature type="compositionally biased region" description="Low complexity" evidence="3">
    <location>
        <begin position="7"/>
        <end position="21"/>
    </location>
</feature>
<proteinExistence type="predicted"/>
<evidence type="ECO:0000256" key="3">
    <source>
        <dbReference type="SAM" id="MobiDB-lite"/>
    </source>
</evidence>
<keyword evidence="6" id="KW-1185">Reference proteome</keyword>
<dbReference type="GO" id="GO:0016787">
    <property type="term" value="F:hydrolase activity"/>
    <property type="evidence" value="ECO:0007669"/>
    <property type="project" value="UniProtKB-KW"/>
</dbReference>
<evidence type="ECO:0000313" key="6">
    <source>
        <dbReference type="Proteomes" id="UP001163046"/>
    </source>
</evidence>
<evidence type="ECO:0000256" key="1">
    <source>
        <dbReference type="ARBA" id="ARBA00022801"/>
    </source>
</evidence>
<dbReference type="Pfam" id="PF23002">
    <property type="entry name" value="PIN-like_DDX60"/>
    <property type="match status" value="1"/>
</dbReference>
<protein>
    <submittedName>
        <fullName evidence="5">ATP-dependent RNA helicase ddx60</fullName>
        <ecNumber evidence="5">3.6.4.13</ecNumber>
    </submittedName>
</protein>
<feature type="region of interest" description="Disordered" evidence="3">
    <location>
        <begin position="1"/>
        <end position="80"/>
    </location>
</feature>
<feature type="compositionally biased region" description="Basic and acidic residues" evidence="3">
    <location>
        <begin position="66"/>
        <end position="80"/>
    </location>
</feature>
<keyword evidence="2 5" id="KW-0067">ATP-binding</keyword>
<sequence length="231" mass="26788">MAEGGEDYQSSSDSDSDISLFDSEDDEDDDDVSDYEDEDEVDGEGTNDEEDLLKEQETEFLEEQPEEPKEEGGKDDENTKKPRLDITKYIRKYLRCVNEYFYGQEVTPLHINILTDFVDAEIFLIDGDSLLLELLGEKSLDWSHGGQFLHLTYLLERFLQYFTNKGGVFHIVFFKEMEIIWKSHPSMLLARQALILHLQYNTSFTVVTSIDNFWENNGKITSMTKSPHFCC</sequence>
<organism evidence="5 6">
    <name type="scientific">Desmophyllum pertusum</name>
    <dbReference type="NCBI Taxonomy" id="174260"/>
    <lineage>
        <taxon>Eukaryota</taxon>
        <taxon>Metazoa</taxon>
        <taxon>Cnidaria</taxon>
        <taxon>Anthozoa</taxon>
        <taxon>Hexacorallia</taxon>
        <taxon>Scleractinia</taxon>
        <taxon>Caryophylliina</taxon>
        <taxon>Caryophylliidae</taxon>
        <taxon>Desmophyllum</taxon>
    </lineage>
</organism>
<dbReference type="AlphaFoldDB" id="A0A9X0D4F0"/>
<dbReference type="OrthoDB" id="5978428at2759"/>
<evidence type="ECO:0000259" key="4">
    <source>
        <dbReference type="Pfam" id="PF23002"/>
    </source>
</evidence>
<dbReference type="Proteomes" id="UP001163046">
    <property type="component" value="Unassembled WGS sequence"/>
</dbReference>
<dbReference type="GO" id="GO:0005737">
    <property type="term" value="C:cytoplasm"/>
    <property type="evidence" value="ECO:0007669"/>
    <property type="project" value="TreeGrafter"/>
</dbReference>
<dbReference type="EC" id="3.6.4.13" evidence="5"/>
<name>A0A9X0D4F0_9CNID</name>
<keyword evidence="2 5" id="KW-0547">Nucleotide-binding</keyword>